<gene>
    <name evidence="2" type="ORF">EDM58_00220</name>
</gene>
<dbReference type="RefSeq" id="WP_122911535.1">
    <property type="nucleotide sequence ID" value="NZ_RHHT01000002.1"/>
</dbReference>
<dbReference type="InterPro" id="IPR016181">
    <property type="entry name" value="Acyl_CoA_acyltransferase"/>
</dbReference>
<dbReference type="InterPro" id="IPR000182">
    <property type="entry name" value="GNAT_dom"/>
</dbReference>
<dbReference type="PROSITE" id="PS51186">
    <property type="entry name" value="GNAT"/>
    <property type="match status" value="1"/>
</dbReference>
<accession>A0A3M8DDE1</accession>
<dbReference type="InterPro" id="IPR025559">
    <property type="entry name" value="Eis_dom"/>
</dbReference>
<protein>
    <submittedName>
        <fullName evidence="2">GNAT family N-acetyltransferase</fullName>
    </submittedName>
</protein>
<dbReference type="PANTHER" id="PTHR37817:SF1">
    <property type="entry name" value="N-ACETYLTRANSFERASE EIS"/>
    <property type="match status" value="1"/>
</dbReference>
<dbReference type="SUPFAM" id="SSF55718">
    <property type="entry name" value="SCP-like"/>
    <property type="match status" value="1"/>
</dbReference>
<feature type="domain" description="N-acetyltransferase" evidence="1">
    <location>
        <begin position="3"/>
        <end position="154"/>
    </location>
</feature>
<keyword evidence="2" id="KW-0808">Transferase</keyword>
<dbReference type="Gene3D" id="3.40.630.30">
    <property type="match status" value="2"/>
</dbReference>
<evidence type="ECO:0000259" key="1">
    <source>
        <dbReference type="PROSITE" id="PS51186"/>
    </source>
</evidence>
<comment type="caution">
    <text evidence="2">The sequence shown here is derived from an EMBL/GenBank/DDBJ whole genome shotgun (WGS) entry which is preliminary data.</text>
</comment>
<dbReference type="InterPro" id="IPR051554">
    <property type="entry name" value="Acetyltransferase_Eis"/>
</dbReference>
<dbReference type="EMBL" id="RHHT01000002">
    <property type="protein sequence ID" value="RNB86018.1"/>
    <property type="molecule type" value="Genomic_DNA"/>
</dbReference>
<dbReference type="AlphaFoldDB" id="A0A3M8DDE1"/>
<sequence>MYEEIRPITAEEVEELVRIAAMAYPGSNLLAPEGRMRFTERVKDTLQNDPYASFHGWYREGKLAGIMRWDDFSMNVHGIKLLTGGIGLVAVDLLHKKEKIAKQMILHFLKSYRDRGVSLVSLYPFRVDFYKKMGFGMGTKINQYQVLPSSLPYTAKDKVVYLGMEDKEEILACYQRVVRKTHGMMIRRERGLQAFLEQPELIVVGCREEGRISGYLAFQFQNGHEKNRMFNHMIVKEFYYENRQALGQLLSFLHSQADQVQRIILTVHDEDFHLLLQDPGNGTANILPSVYHESNVSGVGLMHRIIDVPLFFKQLSRRSFNKENGVVRLTIRDSFLPENEGSWLIHFTEGLPEVIETGEADVELRMDISEFSSLLMGVVNIGKLHTYGLVELDNESALPWLERLFHVPQKPVCTTPF</sequence>
<dbReference type="InterPro" id="IPR041380">
    <property type="entry name" value="Acetyltransf_17"/>
</dbReference>
<evidence type="ECO:0000313" key="2">
    <source>
        <dbReference type="EMBL" id="RNB86018.1"/>
    </source>
</evidence>
<dbReference type="Proteomes" id="UP000281915">
    <property type="component" value="Unassembled WGS sequence"/>
</dbReference>
<reference evidence="2 3" key="1">
    <citation type="submission" date="2018-10" db="EMBL/GenBank/DDBJ databases">
        <title>Phylogenomics of Brevibacillus.</title>
        <authorList>
            <person name="Dunlap C."/>
        </authorList>
    </citation>
    <scope>NUCLEOTIDE SEQUENCE [LARGE SCALE GENOMIC DNA]</scope>
    <source>
        <strain evidence="2 3">JCM 15085</strain>
    </source>
</reference>
<dbReference type="PANTHER" id="PTHR37817">
    <property type="entry name" value="N-ACETYLTRANSFERASE EIS"/>
    <property type="match status" value="1"/>
</dbReference>
<dbReference type="Pfam" id="PF17668">
    <property type="entry name" value="Acetyltransf_17"/>
    <property type="match status" value="1"/>
</dbReference>
<dbReference type="Gene3D" id="3.30.1050.10">
    <property type="entry name" value="SCP2 sterol-binding domain"/>
    <property type="match status" value="1"/>
</dbReference>
<dbReference type="Pfam" id="PF13527">
    <property type="entry name" value="Acetyltransf_9"/>
    <property type="match status" value="1"/>
</dbReference>
<dbReference type="SUPFAM" id="SSF55729">
    <property type="entry name" value="Acyl-CoA N-acyltransferases (Nat)"/>
    <property type="match status" value="1"/>
</dbReference>
<proteinExistence type="predicted"/>
<dbReference type="GO" id="GO:0030649">
    <property type="term" value="P:aminoglycoside antibiotic catabolic process"/>
    <property type="evidence" value="ECO:0007669"/>
    <property type="project" value="TreeGrafter"/>
</dbReference>
<organism evidence="2 3">
    <name type="scientific">Brevibacillus panacihumi</name>
    <dbReference type="NCBI Taxonomy" id="497735"/>
    <lineage>
        <taxon>Bacteria</taxon>
        <taxon>Bacillati</taxon>
        <taxon>Bacillota</taxon>
        <taxon>Bacilli</taxon>
        <taxon>Bacillales</taxon>
        <taxon>Paenibacillaceae</taxon>
        <taxon>Brevibacillus</taxon>
    </lineage>
</organism>
<evidence type="ECO:0000313" key="3">
    <source>
        <dbReference type="Proteomes" id="UP000281915"/>
    </source>
</evidence>
<dbReference type="GO" id="GO:0034069">
    <property type="term" value="F:aminoglycoside N-acetyltransferase activity"/>
    <property type="evidence" value="ECO:0007669"/>
    <property type="project" value="TreeGrafter"/>
</dbReference>
<dbReference type="InterPro" id="IPR036527">
    <property type="entry name" value="SCP2_sterol-bd_dom_sf"/>
</dbReference>
<dbReference type="Pfam" id="PF13530">
    <property type="entry name" value="SCP2_2"/>
    <property type="match status" value="1"/>
</dbReference>
<name>A0A3M8DDE1_9BACL</name>